<evidence type="ECO:0000313" key="1">
    <source>
        <dbReference type="EMBL" id="HEN28353.1"/>
    </source>
</evidence>
<protein>
    <submittedName>
        <fullName evidence="1">Uncharacterized protein</fullName>
    </submittedName>
</protein>
<dbReference type="AlphaFoldDB" id="A0A7C2P194"/>
<accession>A0A7C2P194</accession>
<comment type="caution">
    <text evidence="1">The sequence shown here is derived from an EMBL/GenBank/DDBJ whole genome shotgun (WGS) entry which is preliminary data.</text>
</comment>
<sequence>MLGQDEVWERILNFARSNEGKAVALLNPSKGSPFTITEVSENYIRINKLPIKMTKNMFLDIYDYLKSRRGWVEIGARRVGASPDTVEGFIKMKFFNGNVDALSTATWFAAILVYSNIGIEFNHKAKGQKIRFKI</sequence>
<dbReference type="EMBL" id="DSOL01000196">
    <property type="protein sequence ID" value="HEN28353.1"/>
    <property type="molecule type" value="Genomic_DNA"/>
</dbReference>
<proteinExistence type="predicted"/>
<organism evidence="1">
    <name type="scientific">candidate division WOR-3 bacterium</name>
    <dbReference type="NCBI Taxonomy" id="2052148"/>
    <lineage>
        <taxon>Bacteria</taxon>
        <taxon>Bacteria division WOR-3</taxon>
    </lineage>
</organism>
<reference evidence="1" key="1">
    <citation type="journal article" date="2020" name="mSystems">
        <title>Genome- and Community-Level Interaction Insights into Carbon Utilization and Element Cycling Functions of Hydrothermarchaeota in Hydrothermal Sediment.</title>
        <authorList>
            <person name="Zhou Z."/>
            <person name="Liu Y."/>
            <person name="Xu W."/>
            <person name="Pan J."/>
            <person name="Luo Z.H."/>
            <person name="Li M."/>
        </authorList>
    </citation>
    <scope>NUCLEOTIDE SEQUENCE [LARGE SCALE GENOMIC DNA]</scope>
    <source>
        <strain evidence="1">SpSt-34</strain>
    </source>
</reference>
<name>A0A7C2P194_UNCW3</name>
<gene>
    <name evidence="1" type="ORF">ENQ77_06875</name>
</gene>